<evidence type="ECO:0000259" key="1">
    <source>
        <dbReference type="Pfam" id="PF13354"/>
    </source>
</evidence>
<name>A0A926F3N2_9FIRM</name>
<dbReference type="RefSeq" id="WP_249324234.1">
    <property type="nucleotide sequence ID" value="NZ_JACRTK010000004.1"/>
</dbReference>
<organism evidence="2 3">
    <name type="scientific">Wansuia hejianensis</name>
    <dbReference type="NCBI Taxonomy" id="2763667"/>
    <lineage>
        <taxon>Bacteria</taxon>
        <taxon>Bacillati</taxon>
        <taxon>Bacillota</taxon>
        <taxon>Clostridia</taxon>
        <taxon>Lachnospirales</taxon>
        <taxon>Lachnospiraceae</taxon>
        <taxon>Wansuia</taxon>
    </lineage>
</organism>
<keyword evidence="3" id="KW-1185">Reference proteome</keyword>
<dbReference type="Gene3D" id="3.40.710.10">
    <property type="entry name" value="DD-peptidase/beta-lactamase superfamily"/>
    <property type="match status" value="1"/>
</dbReference>
<dbReference type="InterPro" id="IPR000871">
    <property type="entry name" value="Beta-lactam_class-A"/>
</dbReference>
<comment type="caution">
    <text evidence="2">The sequence shown here is derived from an EMBL/GenBank/DDBJ whole genome shotgun (WGS) entry which is preliminary data.</text>
</comment>
<dbReference type="GO" id="GO:0008800">
    <property type="term" value="F:beta-lactamase activity"/>
    <property type="evidence" value="ECO:0007669"/>
    <property type="project" value="InterPro"/>
</dbReference>
<reference evidence="2 3" key="1">
    <citation type="submission" date="2020-08" db="EMBL/GenBank/DDBJ databases">
        <title>Genome public.</title>
        <authorList>
            <person name="Liu C."/>
            <person name="Sun Q."/>
        </authorList>
    </citation>
    <scope>NUCLEOTIDE SEQUENCE [LARGE SCALE GENOMIC DNA]</scope>
    <source>
        <strain evidence="2 3">NSJ-26</strain>
    </source>
</reference>
<dbReference type="InterPro" id="IPR045155">
    <property type="entry name" value="Beta-lactam_cat"/>
</dbReference>
<protein>
    <submittedName>
        <fullName evidence="2">Serine hydrolase</fullName>
    </submittedName>
</protein>
<dbReference type="InterPro" id="IPR012338">
    <property type="entry name" value="Beta-lactam/transpept-like"/>
</dbReference>
<dbReference type="SUPFAM" id="SSF56601">
    <property type="entry name" value="beta-lactamase/transpeptidase-like"/>
    <property type="match status" value="1"/>
</dbReference>
<gene>
    <name evidence="2" type="ORF">H8689_09620</name>
</gene>
<keyword evidence="2" id="KW-0378">Hydrolase</keyword>
<accession>A0A926F3N2</accession>
<dbReference type="Proteomes" id="UP000601522">
    <property type="component" value="Unassembled WGS sequence"/>
</dbReference>
<evidence type="ECO:0000313" key="2">
    <source>
        <dbReference type="EMBL" id="MBC8591367.1"/>
    </source>
</evidence>
<dbReference type="GO" id="GO:0030655">
    <property type="term" value="P:beta-lactam antibiotic catabolic process"/>
    <property type="evidence" value="ECO:0007669"/>
    <property type="project" value="InterPro"/>
</dbReference>
<dbReference type="EMBL" id="JACRTK010000004">
    <property type="protein sequence ID" value="MBC8591367.1"/>
    <property type="molecule type" value="Genomic_DNA"/>
</dbReference>
<dbReference type="GO" id="GO:0046677">
    <property type="term" value="P:response to antibiotic"/>
    <property type="evidence" value="ECO:0007669"/>
    <property type="project" value="InterPro"/>
</dbReference>
<dbReference type="PANTHER" id="PTHR35333:SF3">
    <property type="entry name" value="BETA-LACTAMASE-TYPE TRANSPEPTIDASE FOLD CONTAINING PROTEIN"/>
    <property type="match status" value="1"/>
</dbReference>
<dbReference type="PRINTS" id="PR00118">
    <property type="entry name" value="BLACTAMASEA"/>
</dbReference>
<proteinExistence type="predicted"/>
<feature type="domain" description="Beta-lactamase class A catalytic" evidence="1">
    <location>
        <begin position="18"/>
        <end position="249"/>
    </location>
</feature>
<sequence length="276" mass="30390">MLEKNIFTILSELEGTIGLYFEDLHTGKKITINPETKFSAASTIKIPLAALLLIKANAGLINLEDRIEIDEINRIGGSGVIKEIDRIYRPTVMDLTKLAIILSDNIATNQLIDLVGGADEVTKFCNGLGLRNTKLQRKMMDFESLKLGKDNITTPGEMGYILKLLANGELESKEVSDTLVNIMKGQQLNQKLPYLIPALEPDDPAIYSDVVEEGTVIVAHKTGELTKAQHDVGIFILPNNRKYILAIYTSDLSSDNDGVKAIGRLSKAVYDNMIET</sequence>
<dbReference type="AlphaFoldDB" id="A0A926F3N2"/>
<dbReference type="Pfam" id="PF13354">
    <property type="entry name" value="Beta-lactamase2"/>
    <property type="match status" value="1"/>
</dbReference>
<dbReference type="PANTHER" id="PTHR35333">
    <property type="entry name" value="BETA-LACTAMASE"/>
    <property type="match status" value="1"/>
</dbReference>
<evidence type="ECO:0000313" key="3">
    <source>
        <dbReference type="Proteomes" id="UP000601522"/>
    </source>
</evidence>